<feature type="transmembrane region" description="Helical" evidence="8">
    <location>
        <begin position="188"/>
        <end position="207"/>
    </location>
</feature>
<dbReference type="NCBIfam" id="TIGR00912">
    <property type="entry name" value="2A0309"/>
    <property type="match status" value="1"/>
</dbReference>
<feature type="transmembrane region" description="Helical" evidence="8">
    <location>
        <begin position="148"/>
        <end position="168"/>
    </location>
</feature>
<reference evidence="9 10" key="1">
    <citation type="submission" date="2016-08" db="EMBL/GenBank/DDBJ databases">
        <title>Novel Firmicutes and Novel Genomes.</title>
        <authorList>
            <person name="Poppleton D.I."/>
            <person name="Gribaldo S."/>
        </authorList>
    </citation>
    <scope>NUCLEOTIDE SEQUENCE [LARGE SCALE GENOMIC DNA]</scope>
    <source>
        <strain evidence="9 10">CTT3</strain>
    </source>
</reference>
<proteinExistence type="inferred from homology"/>
<dbReference type="EMBL" id="MCIB01000026">
    <property type="protein sequence ID" value="RKD30919.1"/>
    <property type="molecule type" value="Genomic_DNA"/>
</dbReference>
<feature type="transmembrane region" description="Helical" evidence="8">
    <location>
        <begin position="12"/>
        <end position="30"/>
    </location>
</feature>
<feature type="transmembrane region" description="Helical" evidence="8">
    <location>
        <begin position="336"/>
        <end position="355"/>
    </location>
</feature>
<name>A0A419T0F6_9FIRM</name>
<gene>
    <name evidence="9" type="ORF">BET03_13145</name>
</gene>
<evidence type="ECO:0000256" key="2">
    <source>
        <dbReference type="ARBA" id="ARBA00007998"/>
    </source>
</evidence>
<dbReference type="PANTHER" id="PTHR34975:SF2">
    <property type="entry name" value="SPORE GERMINATION PROTEIN A2"/>
    <property type="match status" value="1"/>
</dbReference>
<dbReference type="AlphaFoldDB" id="A0A419T0F6"/>
<organism evidence="9 10">
    <name type="scientific">Thermohalobacter berrensis</name>
    <dbReference type="NCBI Taxonomy" id="99594"/>
    <lineage>
        <taxon>Bacteria</taxon>
        <taxon>Bacillati</taxon>
        <taxon>Bacillota</taxon>
        <taxon>Tissierellia</taxon>
        <taxon>Tissierellales</taxon>
        <taxon>Thermohalobacteraceae</taxon>
        <taxon>Thermohalobacter</taxon>
    </lineage>
</organism>
<evidence type="ECO:0000256" key="4">
    <source>
        <dbReference type="ARBA" id="ARBA00022544"/>
    </source>
</evidence>
<evidence type="ECO:0000256" key="8">
    <source>
        <dbReference type="SAM" id="Phobius"/>
    </source>
</evidence>
<comment type="similarity">
    <text evidence="2">Belongs to the amino acid-polyamine-organocation (APC) superfamily. Spore germination protein (SGP) (TC 2.A.3.9) family.</text>
</comment>
<evidence type="ECO:0000256" key="1">
    <source>
        <dbReference type="ARBA" id="ARBA00004141"/>
    </source>
</evidence>
<evidence type="ECO:0000313" key="9">
    <source>
        <dbReference type="EMBL" id="RKD30919.1"/>
    </source>
</evidence>
<feature type="transmembrane region" description="Helical" evidence="8">
    <location>
        <begin position="42"/>
        <end position="66"/>
    </location>
</feature>
<keyword evidence="7 8" id="KW-0472">Membrane</keyword>
<dbReference type="RefSeq" id="WP_183108819.1">
    <property type="nucleotide sequence ID" value="NZ_MCIB01000026.1"/>
</dbReference>
<comment type="subcellular location">
    <subcellularLocation>
        <location evidence="1">Membrane</location>
        <topology evidence="1">Multi-pass membrane protein</topology>
    </subcellularLocation>
</comment>
<keyword evidence="3" id="KW-0813">Transport</keyword>
<dbReference type="Proteomes" id="UP000284177">
    <property type="component" value="Unassembled WGS sequence"/>
</dbReference>
<dbReference type="Gene3D" id="1.20.1740.10">
    <property type="entry name" value="Amino acid/polyamine transporter I"/>
    <property type="match status" value="1"/>
</dbReference>
<keyword evidence="5 8" id="KW-0812">Transmembrane</keyword>
<accession>A0A419T0F6</accession>
<comment type="caution">
    <text evidence="9">The sequence shown here is derived from an EMBL/GenBank/DDBJ whole genome shotgun (WGS) entry which is preliminary data.</text>
</comment>
<feature type="transmembrane region" description="Helical" evidence="8">
    <location>
        <begin position="86"/>
        <end position="107"/>
    </location>
</feature>
<evidence type="ECO:0000256" key="6">
    <source>
        <dbReference type="ARBA" id="ARBA00022989"/>
    </source>
</evidence>
<dbReference type="InterPro" id="IPR004761">
    <property type="entry name" value="Spore_GerAB"/>
</dbReference>
<keyword evidence="6 8" id="KW-1133">Transmembrane helix</keyword>
<feature type="transmembrane region" description="Helical" evidence="8">
    <location>
        <begin position="119"/>
        <end position="136"/>
    </location>
</feature>
<evidence type="ECO:0000256" key="7">
    <source>
        <dbReference type="ARBA" id="ARBA00023136"/>
    </source>
</evidence>
<keyword evidence="10" id="KW-1185">Reference proteome</keyword>
<dbReference type="GO" id="GO:0009847">
    <property type="term" value="P:spore germination"/>
    <property type="evidence" value="ECO:0007669"/>
    <property type="project" value="InterPro"/>
</dbReference>
<evidence type="ECO:0000256" key="5">
    <source>
        <dbReference type="ARBA" id="ARBA00022692"/>
    </source>
</evidence>
<evidence type="ECO:0000313" key="10">
    <source>
        <dbReference type="Proteomes" id="UP000284177"/>
    </source>
</evidence>
<feature type="transmembrane region" description="Helical" evidence="8">
    <location>
        <begin position="219"/>
        <end position="240"/>
    </location>
</feature>
<dbReference type="PANTHER" id="PTHR34975">
    <property type="entry name" value="SPORE GERMINATION PROTEIN A2"/>
    <property type="match status" value="1"/>
</dbReference>
<keyword evidence="4" id="KW-0309">Germination</keyword>
<protein>
    <submittedName>
        <fullName evidence="9">Uncharacterized protein</fullName>
    </submittedName>
</protein>
<sequence length="370" mass="41163">MIGGNDKISNSQIVFILITTIVGVGILSLPSALVERVGSDGWISIIIGSILVSILVAIATILTSYYPGKTVIEFGREIVSTPVSDIISFLFIVYFVVISAFTVRIFAEVVKMFLLDKTPTEVIIMTMLFTVAYIVRGGIEGIGRMAEIILPVVILPLLLLFIAIIPDLDFTNLLPVFRTSFTDIVKTIPLTFFSFMGYELILFFMAYVDKPKNSTAKNIAAIVIVTLIYLIFFTVTLARFGQNEVRDLLWPSLSLVRSVDLPGFFIENVEAVVMGLWVLNVFASLSPVYYGAVLTLTKLLRANEHKYFVLPLLPFIYILSLVPDNLASVYTMMDMFIYYYTTIILIGVPILYFIISLFKKANKKGVGSNG</sequence>
<feature type="transmembrane region" description="Helical" evidence="8">
    <location>
        <begin position="308"/>
        <end position="330"/>
    </location>
</feature>
<dbReference type="GO" id="GO:0016020">
    <property type="term" value="C:membrane"/>
    <property type="evidence" value="ECO:0007669"/>
    <property type="project" value="UniProtKB-SubCell"/>
</dbReference>
<evidence type="ECO:0000256" key="3">
    <source>
        <dbReference type="ARBA" id="ARBA00022448"/>
    </source>
</evidence>
<feature type="transmembrane region" description="Helical" evidence="8">
    <location>
        <begin position="271"/>
        <end position="296"/>
    </location>
</feature>
<dbReference type="Pfam" id="PF03845">
    <property type="entry name" value="Spore_permease"/>
    <property type="match status" value="1"/>
</dbReference>